<feature type="region of interest" description="Disordered" evidence="5">
    <location>
        <begin position="1"/>
        <end position="68"/>
    </location>
</feature>
<dbReference type="PROSITE" id="PS00216">
    <property type="entry name" value="SUGAR_TRANSPORT_1"/>
    <property type="match status" value="1"/>
</dbReference>
<comment type="subcellular location">
    <subcellularLocation>
        <location evidence="1">Cell membrane</location>
        <topology evidence="1">Multi-pass membrane protein</topology>
    </subcellularLocation>
</comment>
<proteinExistence type="predicted"/>
<dbReference type="GO" id="GO:0022857">
    <property type="term" value="F:transmembrane transporter activity"/>
    <property type="evidence" value="ECO:0007669"/>
    <property type="project" value="InterPro"/>
</dbReference>
<keyword evidence="2 6" id="KW-0812">Transmembrane</keyword>
<protein>
    <submittedName>
        <fullName evidence="8">MFS transporter</fullName>
    </submittedName>
</protein>
<feature type="transmembrane region" description="Helical" evidence="6">
    <location>
        <begin position="337"/>
        <end position="359"/>
    </location>
</feature>
<dbReference type="Pfam" id="PF07690">
    <property type="entry name" value="MFS_1"/>
    <property type="match status" value="2"/>
</dbReference>
<evidence type="ECO:0000256" key="4">
    <source>
        <dbReference type="ARBA" id="ARBA00023136"/>
    </source>
</evidence>
<feature type="transmembrane region" description="Helical" evidence="6">
    <location>
        <begin position="294"/>
        <end position="317"/>
    </location>
</feature>
<keyword evidence="4 6" id="KW-0472">Membrane</keyword>
<dbReference type="PROSITE" id="PS50850">
    <property type="entry name" value="MFS"/>
    <property type="match status" value="1"/>
</dbReference>
<dbReference type="InterPro" id="IPR036259">
    <property type="entry name" value="MFS_trans_sf"/>
</dbReference>
<reference evidence="8" key="1">
    <citation type="submission" date="2021-01" db="EMBL/GenBank/DDBJ databases">
        <title>Whole genome shotgun sequence of Sphaerisporangium rufum NBRC 109079.</title>
        <authorList>
            <person name="Komaki H."/>
            <person name="Tamura T."/>
        </authorList>
    </citation>
    <scope>NUCLEOTIDE SEQUENCE</scope>
    <source>
        <strain evidence="8">NBRC 109079</strain>
    </source>
</reference>
<dbReference type="GO" id="GO:0005886">
    <property type="term" value="C:plasma membrane"/>
    <property type="evidence" value="ECO:0007669"/>
    <property type="project" value="UniProtKB-SubCell"/>
</dbReference>
<organism evidence="8 9">
    <name type="scientific">Sphaerisporangium rufum</name>
    <dbReference type="NCBI Taxonomy" id="1381558"/>
    <lineage>
        <taxon>Bacteria</taxon>
        <taxon>Bacillati</taxon>
        <taxon>Actinomycetota</taxon>
        <taxon>Actinomycetes</taxon>
        <taxon>Streptosporangiales</taxon>
        <taxon>Streptosporangiaceae</taxon>
        <taxon>Sphaerisporangium</taxon>
    </lineage>
</organism>
<name>A0A919QZS3_9ACTN</name>
<dbReference type="SUPFAM" id="SSF103473">
    <property type="entry name" value="MFS general substrate transporter"/>
    <property type="match status" value="1"/>
</dbReference>
<dbReference type="InterPro" id="IPR020846">
    <property type="entry name" value="MFS_dom"/>
</dbReference>
<feature type="transmembrane region" description="Helical" evidence="6">
    <location>
        <begin position="120"/>
        <end position="142"/>
    </location>
</feature>
<dbReference type="Gene3D" id="1.20.1250.20">
    <property type="entry name" value="MFS general substrate transporter like domains"/>
    <property type="match status" value="2"/>
</dbReference>
<evidence type="ECO:0000256" key="5">
    <source>
        <dbReference type="SAM" id="MobiDB-lite"/>
    </source>
</evidence>
<feature type="transmembrane region" description="Helical" evidence="6">
    <location>
        <begin position="457"/>
        <end position="475"/>
    </location>
</feature>
<evidence type="ECO:0000259" key="7">
    <source>
        <dbReference type="PROSITE" id="PS50850"/>
    </source>
</evidence>
<feature type="transmembrane region" description="Helical" evidence="6">
    <location>
        <begin position="243"/>
        <end position="263"/>
    </location>
</feature>
<evidence type="ECO:0000256" key="6">
    <source>
        <dbReference type="SAM" id="Phobius"/>
    </source>
</evidence>
<dbReference type="AlphaFoldDB" id="A0A919QZS3"/>
<evidence type="ECO:0000256" key="1">
    <source>
        <dbReference type="ARBA" id="ARBA00004651"/>
    </source>
</evidence>
<feature type="domain" description="Major facilitator superfamily (MFS) profile" evidence="7">
    <location>
        <begin position="293"/>
        <end position="482"/>
    </location>
</feature>
<evidence type="ECO:0000313" key="8">
    <source>
        <dbReference type="EMBL" id="GII76343.1"/>
    </source>
</evidence>
<gene>
    <name evidence="8" type="ORF">Sru01_13250</name>
</gene>
<dbReference type="PANTHER" id="PTHR23528">
    <property type="match status" value="1"/>
</dbReference>
<feature type="transmembrane region" description="Helical" evidence="6">
    <location>
        <begin position="368"/>
        <end position="387"/>
    </location>
</feature>
<keyword evidence="9" id="KW-1185">Reference proteome</keyword>
<feature type="transmembrane region" description="Helical" evidence="6">
    <location>
        <begin position="214"/>
        <end position="237"/>
    </location>
</feature>
<dbReference type="CDD" id="cd06174">
    <property type="entry name" value="MFS"/>
    <property type="match status" value="1"/>
</dbReference>
<dbReference type="PANTHER" id="PTHR23528:SF1">
    <property type="entry name" value="MAJOR FACILITATOR SUPERFAMILY (MFS) PROFILE DOMAIN-CONTAINING PROTEIN"/>
    <property type="match status" value="1"/>
</dbReference>
<evidence type="ECO:0000256" key="3">
    <source>
        <dbReference type="ARBA" id="ARBA00022989"/>
    </source>
</evidence>
<dbReference type="Proteomes" id="UP000655287">
    <property type="component" value="Unassembled WGS sequence"/>
</dbReference>
<evidence type="ECO:0000313" key="9">
    <source>
        <dbReference type="Proteomes" id="UP000655287"/>
    </source>
</evidence>
<accession>A0A919QZS3</accession>
<dbReference type="InterPro" id="IPR011701">
    <property type="entry name" value="MFS"/>
</dbReference>
<feature type="compositionally biased region" description="Pro residues" evidence="5">
    <location>
        <begin position="1"/>
        <end position="18"/>
    </location>
</feature>
<feature type="transmembrane region" description="Helical" evidence="6">
    <location>
        <begin position="393"/>
        <end position="410"/>
    </location>
</feature>
<dbReference type="EMBL" id="BOOU01000017">
    <property type="protein sequence ID" value="GII76343.1"/>
    <property type="molecule type" value="Genomic_DNA"/>
</dbReference>
<comment type="caution">
    <text evidence="8">The sequence shown here is derived from an EMBL/GenBank/DDBJ whole genome shotgun (WGS) entry which is preliminary data.</text>
</comment>
<keyword evidence="3 6" id="KW-1133">Transmembrane helix</keyword>
<dbReference type="InterPro" id="IPR005829">
    <property type="entry name" value="Sugar_transporter_CS"/>
</dbReference>
<evidence type="ECO:0000256" key="2">
    <source>
        <dbReference type="ARBA" id="ARBA00022692"/>
    </source>
</evidence>
<sequence length="482" mass="49070">MSTLPPGPPPHDLPPGPTGRPGADPAGSGWPAAESGGSARPGSEPDGTEGRAADRGAAAPPDGPGGVPAALAEPVARVRPRWIALISLANLALWMGYFGPLQVLLPQQVAAIDPAGKSAALAWVTGAGAAVALVFNPIAGALSDRTAGRFGRRHPWTLGGAVAGGLGLAVLATQSSIIGVLAGWCLAQAGLNAMQAALTAGVPDHVPVRQRGEVSGWIGVPQSLGVVAAVVLVTAVVTGNAAGYLLIGALVPLLALPFVLATADPPLPAAHRPPFARRAFLRGFWISPRAHPDFAWAWLTRFLMQLGNAIALLYLLYFLTDAVRYEQVFPGEKAEAGLLTLILIYTATVVVTAVVAGVVSDRLGRRRALVTFSGVVAAVPAVMLAFWPSWPVVVAAAVIMGLGFGVYLAVDNALVTQVLPAAAGRAKDLGVINIANSGPQVLGPVIAGPIVTGLGGYPVLYLTAAALSVLGAVLVRRIRSVP</sequence>
<feature type="transmembrane region" description="Helical" evidence="6">
    <location>
        <begin position="82"/>
        <end position="100"/>
    </location>
</feature>